<sequence>MAFGTFSSLYSFSGVDAQSFSIPHFDKAVHFMFYFVACILGVFFLRERSNGKMNLMKTLIAMVFATVVFGILIEVIQYEYTAQRMGDVYDALANSIGSICGALTVKLFFLRKRQLKWKY</sequence>
<dbReference type="Pfam" id="PF04892">
    <property type="entry name" value="VanZ"/>
    <property type="match status" value="1"/>
</dbReference>
<gene>
    <name evidence="3" type="ORF">MNBD_BACTEROID03-2189</name>
</gene>
<keyword evidence="1" id="KW-1133">Transmembrane helix</keyword>
<dbReference type="PANTHER" id="PTHR28008:SF1">
    <property type="entry name" value="DOMAIN PROTEIN, PUTATIVE (AFU_ORTHOLOGUE AFUA_3G10980)-RELATED"/>
    <property type="match status" value="1"/>
</dbReference>
<reference evidence="3" key="1">
    <citation type="submission" date="2018-06" db="EMBL/GenBank/DDBJ databases">
        <authorList>
            <person name="Zhirakovskaya E."/>
        </authorList>
    </citation>
    <scope>NUCLEOTIDE SEQUENCE</scope>
</reference>
<feature type="transmembrane region" description="Helical" evidence="1">
    <location>
        <begin position="88"/>
        <end position="109"/>
    </location>
</feature>
<feature type="transmembrane region" description="Helical" evidence="1">
    <location>
        <begin position="27"/>
        <end position="46"/>
    </location>
</feature>
<feature type="transmembrane region" description="Helical" evidence="1">
    <location>
        <begin position="58"/>
        <end position="76"/>
    </location>
</feature>
<dbReference type="EMBL" id="UOEL01000076">
    <property type="protein sequence ID" value="VAW12014.1"/>
    <property type="molecule type" value="Genomic_DNA"/>
</dbReference>
<feature type="domain" description="VanZ-like" evidence="2">
    <location>
        <begin position="22"/>
        <end position="108"/>
    </location>
</feature>
<organism evidence="3">
    <name type="scientific">hydrothermal vent metagenome</name>
    <dbReference type="NCBI Taxonomy" id="652676"/>
    <lineage>
        <taxon>unclassified sequences</taxon>
        <taxon>metagenomes</taxon>
        <taxon>ecological metagenomes</taxon>
    </lineage>
</organism>
<dbReference type="PANTHER" id="PTHR28008">
    <property type="entry name" value="DOMAIN PROTEIN, PUTATIVE (AFU_ORTHOLOGUE AFUA_3G10980)-RELATED"/>
    <property type="match status" value="1"/>
</dbReference>
<dbReference type="InterPro" id="IPR006976">
    <property type="entry name" value="VanZ-like"/>
</dbReference>
<keyword evidence="1" id="KW-0812">Transmembrane</keyword>
<dbReference type="AlphaFoldDB" id="A0A3B0TTR9"/>
<proteinExistence type="predicted"/>
<name>A0A3B0TTR9_9ZZZZ</name>
<keyword evidence="1" id="KW-0472">Membrane</keyword>
<protein>
    <recommendedName>
        <fullName evidence="2">VanZ-like domain-containing protein</fullName>
    </recommendedName>
</protein>
<evidence type="ECO:0000313" key="3">
    <source>
        <dbReference type="EMBL" id="VAW12014.1"/>
    </source>
</evidence>
<evidence type="ECO:0000256" key="1">
    <source>
        <dbReference type="SAM" id="Phobius"/>
    </source>
</evidence>
<evidence type="ECO:0000259" key="2">
    <source>
        <dbReference type="Pfam" id="PF04892"/>
    </source>
</evidence>
<accession>A0A3B0TTR9</accession>
<dbReference type="NCBIfam" id="NF037970">
    <property type="entry name" value="vanZ_1"/>
    <property type="match status" value="1"/>
</dbReference>